<proteinExistence type="predicted"/>
<accession>A0A5S6QWU5</accession>
<evidence type="ECO:0000313" key="1">
    <source>
        <dbReference type="Proteomes" id="UP000046395"/>
    </source>
</evidence>
<keyword evidence="1" id="KW-1185">Reference proteome</keyword>
<evidence type="ECO:0000313" key="2">
    <source>
        <dbReference type="WBParaSite" id="TMUE_3000011896.1"/>
    </source>
</evidence>
<dbReference type="WBParaSite" id="TMUE_3000011896.1">
    <property type="protein sequence ID" value="TMUE_3000011896.1"/>
    <property type="gene ID" value="WBGene00291018"/>
</dbReference>
<name>A0A5S6QWU5_TRIMR</name>
<organism evidence="1 2">
    <name type="scientific">Trichuris muris</name>
    <name type="common">Mouse whipworm</name>
    <dbReference type="NCBI Taxonomy" id="70415"/>
    <lineage>
        <taxon>Eukaryota</taxon>
        <taxon>Metazoa</taxon>
        <taxon>Ecdysozoa</taxon>
        <taxon>Nematoda</taxon>
        <taxon>Enoplea</taxon>
        <taxon>Dorylaimia</taxon>
        <taxon>Trichinellida</taxon>
        <taxon>Trichuridae</taxon>
        <taxon>Trichuris</taxon>
    </lineage>
</organism>
<sequence length="76" mass="8598">MRSFLEKDKAGYPMNAIDRPLVHILPPTAAPMMQSGKAIVTSSRPERRLGGTPVTGYSLQRRWLEVERRLTAMIVF</sequence>
<dbReference type="Proteomes" id="UP000046395">
    <property type="component" value="Unassembled WGS sequence"/>
</dbReference>
<protein>
    <submittedName>
        <fullName evidence="2">Uncharacterized protein</fullName>
    </submittedName>
</protein>
<dbReference type="AlphaFoldDB" id="A0A5S6QWU5"/>
<reference evidence="2" key="1">
    <citation type="submission" date="2019-12" db="UniProtKB">
        <authorList>
            <consortium name="WormBaseParasite"/>
        </authorList>
    </citation>
    <scope>IDENTIFICATION</scope>
</reference>